<evidence type="ECO:0000256" key="6">
    <source>
        <dbReference type="ARBA" id="ARBA00022556"/>
    </source>
</evidence>
<feature type="active site" description="Proton donor" evidence="12">
    <location>
        <position position="286"/>
    </location>
</feature>
<dbReference type="InterPro" id="IPR004463">
    <property type="entry name" value="UDP-acyl_GlcNac_deAcase"/>
</dbReference>
<evidence type="ECO:0000256" key="1">
    <source>
        <dbReference type="ARBA" id="ARBA00001947"/>
    </source>
</evidence>
<dbReference type="Pfam" id="PF03331">
    <property type="entry name" value="LpxC"/>
    <property type="match status" value="1"/>
</dbReference>
<feature type="binding site" evidence="12">
    <location>
        <position position="100"/>
    </location>
    <ligand>
        <name>Zn(2+)</name>
        <dbReference type="ChEBI" id="CHEBI:29105"/>
    </ligand>
</feature>
<keyword evidence="6 12" id="KW-0441">Lipid A biosynthesis</keyword>
<sequence>MANPAITLIDPSPTAILPKVADRQATLSAGFGLTGYGLHTGRRVTVTVAPATDNHGIVFRRILSRGRAVDVPASWRFRETQPLCTALRSVEGPLVRTVEHLLAALSAYRIDNALISLDAEELPIFDGSALPWCVGLRASGRTESDAPRRSIRVLRPLEVCREHRTLRIEPADALHISGRLELSHFSAMHWSGTITPERFTEELAPSRSFGRLKWAIPAKIYGFLMCKPLLRGATLSSTAGIIGGRVLGGMKVPDEPVRHRMLDLIGDLALAGYPILGRIEAAHTGHELNHTLVEALMNDPDAWELT</sequence>
<keyword evidence="14" id="KW-1185">Reference proteome</keyword>
<dbReference type="PANTHER" id="PTHR33694:SF1">
    <property type="entry name" value="UDP-3-O-ACYL-N-ACETYLGLUCOSAMINE DEACETYLASE 1, MITOCHONDRIAL-RELATED"/>
    <property type="match status" value="1"/>
</dbReference>
<keyword evidence="7 12" id="KW-0479">Metal-binding</keyword>
<dbReference type="GO" id="GO:0103117">
    <property type="term" value="F:UDP-3-O-acyl-N-acetylglucosamine deacetylase activity"/>
    <property type="evidence" value="ECO:0007669"/>
    <property type="project" value="UniProtKB-EC"/>
</dbReference>
<evidence type="ECO:0000256" key="5">
    <source>
        <dbReference type="ARBA" id="ARBA00022516"/>
    </source>
</evidence>
<keyword evidence="8 12" id="KW-0378">Hydrolase</keyword>
<name>A0ABW3WXJ1_9HYPH</name>
<proteinExistence type="inferred from homology"/>
<evidence type="ECO:0000256" key="10">
    <source>
        <dbReference type="ARBA" id="ARBA00023098"/>
    </source>
</evidence>
<dbReference type="RefSeq" id="WP_238205852.1">
    <property type="nucleotide sequence ID" value="NZ_JBHTND010000012.1"/>
</dbReference>
<protein>
    <recommendedName>
        <fullName evidence="4 12">UDP-3-O-acyl-N-acetylglucosamine deacetylase</fullName>
        <shortName evidence="12">UDP-3-O-acyl-GlcNAc deacetylase</shortName>
        <ecNumber evidence="4 12">3.5.1.108</ecNumber>
    </recommendedName>
    <alternativeName>
        <fullName evidence="12">UDP-3-O-[R-3-hydroxymyristoyl]-N-acetylglucosamine deacetylase</fullName>
    </alternativeName>
</protein>
<evidence type="ECO:0000256" key="8">
    <source>
        <dbReference type="ARBA" id="ARBA00022801"/>
    </source>
</evidence>
<dbReference type="PANTHER" id="PTHR33694">
    <property type="entry name" value="UDP-3-O-ACYL-N-ACETYLGLUCOSAMINE DEACETYLASE 1, MITOCHONDRIAL-RELATED"/>
    <property type="match status" value="1"/>
</dbReference>
<comment type="catalytic activity">
    <reaction evidence="11 12">
        <text>a UDP-3-O-[(3R)-3-hydroxyacyl]-N-acetyl-alpha-D-glucosamine + H2O = a UDP-3-O-[(3R)-3-hydroxyacyl]-alpha-D-glucosamine + acetate</text>
        <dbReference type="Rhea" id="RHEA:67816"/>
        <dbReference type="ChEBI" id="CHEBI:15377"/>
        <dbReference type="ChEBI" id="CHEBI:30089"/>
        <dbReference type="ChEBI" id="CHEBI:137740"/>
        <dbReference type="ChEBI" id="CHEBI:173225"/>
        <dbReference type="EC" id="3.5.1.108"/>
    </reaction>
</comment>
<comment type="similarity">
    <text evidence="12">Belongs to the LpxC family.</text>
</comment>
<keyword evidence="5 12" id="KW-0444">Lipid biosynthesis</keyword>
<dbReference type="SUPFAM" id="SSF54211">
    <property type="entry name" value="Ribosomal protein S5 domain 2-like"/>
    <property type="match status" value="2"/>
</dbReference>
<dbReference type="EC" id="3.5.1.108" evidence="4 12"/>
<reference evidence="14" key="1">
    <citation type="journal article" date="2019" name="Int. J. Syst. Evol. Microbiol.">
        <title>The Global Catalogue of Microorganisms (GCM) 10K type strain sequencing project: providing services to taxonomists for standard genome sequencing and annotation.</title>
        <authorList>
            <consortium name="The Broad Institute Genomics Platform"/>
            <consortium name="The Broad Institute Genome Sequencing Center for Infectious Disease"/>
            <person name="Wu L."/>
            <person name="Ma J."/>
        </authorList>
    </citation>
    <scope>NUCLEOTIDE SEQUENCE [LARGE SCALE GENOMIC DNA]</scope>
    <source>
        <strain evidence="14">CCUG 56108</strain>
    </source>
</reference>
<dbReference type="Gene3D" id="3.30.1700.10">
    <property type="entry name" value="lpxc deacetylase, domain 2"/>
    <property type="match status" value="1"/>
</dbReference>
<accession>A0ABW3WXJ1</accession>
<comment type="pathway">
    <text evidence="3 12">Glycolipid biosynthesis; lipid IV(A) biosynthesis; lipid IV(A) from (3R)-3-hydroxytetradecanoyl-[acyl-carrier-protein] and UDP-N-acetyl-alpha-D-glucosamine: step 2/6.</text>
</comment>
<comment type="caution">
    <text evidence="13">The sequence shown here is derived from an EMBL/GenBank/DDBJ whole genome shotgun (WGS) entry which is preliminary data.</text>
</comment>
<keyword evidence="9 12" id="KW-0862">Zinc</keyword>
<evidence type="ECO:0000256" key="4">
    <source>
        <dbReference type="ARBA" id="ARBA00012745"/>
    </source>
</evidence>
<comment type="function">
    <text evidence="2 12">Catalyzes the hydrolysis of UDP-3-O-myristoyl-N-acetylglucosamine to form UDP-3-O-myristoylglucosamine and acetate, the committed step in lipid A biosynthesis.</text>
</comment>
<evidence type="ECO:0000256" key="9">
    <source>
        <dbReference type="ARBA" id="ARBA00022833"/>
    </source>
</evidence>
<evidence type="ECO:0000256" key="3">
    <source>
        <dbReference type="ARBA" id="ARBA00005002"/>
    </source>
</evidence>
<evidence type="ECO:0000313" key="14">
    <source>
        <dbReference type="Proteomes" id="UP001597176"/>
    </source>
</evidence>
<evidence type="ECO:0000256" key="2">
    <source>
        <dbReference type="ARBA" id="ARBA00002923"/>
    </source>
</evidence>
<evidence type="ECO:0000256" key="7">
    <source>
        <dbReference type="ARBA" id="ARBA00022723"/>
    </source>
</evidence>
<comment type="cofactor">
    <cofactor evidence="1 12">
        <name>Zn(2+)</name>
        <dbReference type="ChEBI" id="CHEBI:29105"/>
    </cofactor>
</comment>
<evidence type="ECO:0000256" key="11">
    <source>
        <dbReference type="ARBA" id="ARBA00024535"/>
    </source>
</evidence>
<evidence type="ECO:0000256" key="12">
    <source>
        <dbReference type="HAMAP-Rule" id="MF_00388"/>
    </source>
</evidence>
<dbReference type="InterPro" id="IPR011334">
    <property type="entry name" value="UDP-acyl_GlcNac_deAcase_C"/>
</dbReference>
<dbReference type="HAMAP" id="MF_00388">
    <property type="entry name" value="LpxC"/>
    <property type="match status" value="1"/>
</dbReference>
<evidence type="ECO:0000313" key="13">
    <source>
        <dbReference type="EMBL" id="MFD1302069.1"/>
    </source>
</evidence>
<dbReference type="InterPro" id="IPR020568">
    <property type="entry name" value="Ribosomal_Su5_D2-typ_SF"/>
</dbReference>
<feature type="binding site" evidence="12">
    <location>
        <position position="259"/>
    </location>
    <ligand>
        <name>Zn(2+)</name>
        <dbReference type="ChEBI" id="CHEBI:29105"/>
    </ligand>
</feature>
<organism evidence="13 14">
    <name type="scientific">Methylobacterium marchantiae</name>
    <dbReference type="NCBI Taxonomy" id="600331"/>
    <lineage>
        <taxon>Bacteria</taxon>
        <taxon>Pseudomonadati</taxon>
        <taxon>Pseudomonadota</taxon>
        <taxon>Alphaproteobacteria</taxon>
        <taxon>Hyphomicrobiales</taxon>
        <taxon>Methylobacteriaceae</taxon>
        <taxon>Methylobacterium</taxon>
    </lineage>
</organism>
<dbReference type="EMBL" id="JBHTND010000012">
    <property type="protein sequence ID" value="MFD1302069.1"/>
    <property type="molecule type" value="Genomic_DNA"/>
</dbReference>
<keyword evidence="10 12" id="KW-0443">Lipid metabolism</keyword>
<dbReference type="Gene3D" id="3.30.230.20">
    <property type="entry name" value="lpxc deacetylase, domain 1"/>
    <property type="match status" value="1"/>
</dbReference>
<dbReference type="InterPro" id="IPR015870">
    <property type="entry name" value="UDP-acyl_N-AcGlcN_deAcase_N"/>
</dbReference>
<feature type="binding site" evidence="12">
    <location>
        <position position="263"/>
    </location>
    <ligand>
        <name>Zn(2+)</name>
        <dbReference type="ChEBI" id="CHEBI:29105"/>
    </ligand>
</feature>
<gene>
    <name evidence="12" type="primary">lpxC</name>
    <name evidence="13" type="ORF">ACFQ4G_10785</name>
</gene>
<dbReference type="Proteomes" id="UP001597176">
    <property type="component" value="Unassembled WGS sequence"/>
</dbReference>